<proteinExistence type="predicted"/>
<dbReference type="EMBL" id="RWJF01000001">
    <property type="protein sequence ID" value="RST30480.1"/>
    <property type="molecule type" value="Genomic_DNA"/>
</dbReference>
<evidence type="ECO:0008006" key="4">
    <source>
        <dbReference type="Google" id="ProtNLM"/>
    </source>
</evidence>
<evidence type="ECO:0000313" key="2">
    <source>
        <dbReference type="EMBL" id="RST30480.1"/>
    </source>
</evidence>
<accession>A0A3R9WS42</accession>
<feature type="compositionally biased region" description="Low complexity" evidence="1">
    <location>
        <begin position="104"/>
        <end position="128"/>
    </location>
</feature>
<evidence type="ECO:0000313" key="3">
    <source>
        <dbReference type="Proteomes" id="UP000274661"/>
    </source>
</evidence>
<organism evidence="2 3">
    <name type="scientific">Sphingomonas ginkgonis</name>
    <dbReference type="NCBI Taxonomy" id="2315330"/>
    <lineage>
        <taxon>Bacteria</taxon>
        <taxon>Pseudomonadati</taxon>
        <taxon>Pseudomonadota</taxon>
        <taxon>Alphaproteobacteria</taxon>
        <taxon>Sphingomonadales</taxon>
        <taxon>Sphingomonadaceae</taxon>
        <taxon>Sphingomonas</taxon>
    </lineage>
</organism>
<dbReference type="AlphaFoldDB" id="A0A3R9WS42"/>
<gene>
    <name evidence="2" type="ORF">HMF7854_06270</name>
</gene>
<feature type="compositionally biased region" description="Pro residues" evidence="1">
    <location>
        <begin position="129"/>
        <end position="140"/>
    </location>
</feature>
<feature type="region of interest" description="Disordered" evidence="1">
    <location>
        <begin position="56"/>
        <end position="140"/>
    </location>
</feature>
<dbReference type="RefSeq" id="WP_126718313.1">
    <property type="nucleotide sequence ID" value="NZ_RWJF01000001.1"/>
</dbReference>
<dbReference type="Proteomes" id="UP000274661">
    <property type="component" value="Unassembled WGS sequence"/>
</dbReference>
<feature type="compositionally biased region" description="Low complexity" evidence="1">
    <location>
        <begin position="70"/>
        <end position="94"/>
    </location>
</feature>
<dbReference type="PROSITE" id="PS51257">
    <property type="entry name" value="PROKAR_LIPOPROTEIN"/>
    <property type="match status" value="1"/>
</dbReference>
<keyword evidence="3" id="KW-1185">Reference proteome</keyword>
<name>A0A3R9WS42_9SPHN</name>
<sequence>MRAVLPLGAAAILLAGCHRNAETSNAVSVDDNSAVSSIGLTNDMTSIDAADADAANMAADLPPDDIPNLAADQAANAAQAASAASANRAASRAAATDEHRPAPRRSSPATAPAGAGNSSAPADTLAPLPAAPANPPGNAQ</sequence>
<comment type="caution">
    <text evidence="2">The sequence shown here is derived from an EMBL/GenBank/DDBJ whole genome shotgun (WGS) entry which is preliminary data.</text>
</comment>
<reference evidence="2 3" key="1">
    <citation type="submission" date="2018-12" db="EMBL/GenBank/DDBJ databases">
        <title>Sphingomonas sp. HMF7854 Genome sequencing and assembly.</title>
        <authorList>
            <person name="Cha I."/>
            <person name="Kang H."/>
            <person name="Kim H."/>
            <person name="Kang J."/>
            <person name="Joh K."/>
        </authorList>
    </citation>
    <scope>NUCLEOTIDE SEQUENCE [LARGE SCALE GENOMIC DNA]</scope>
    <source>
        <strain evidence="2 3">HMF7854</strain>
    </source>
</reference>
<evidence type="ECO:0000256" key="1">
    <source>
        <dbReference type="SAM" id="MobiDB-lite"/>
    </source>
</evidence>
<protein>
    <recommendedName>
        <fullName evidence="4">Lipoprotein</fullName>
    </recommendedName>
</protein>